<dbReference type="Proteomes" id="UP000034680">
    <property type="component" value="Unassembled WGS sequence"/>
</dbReference>
<reference evidence="1 2" key="1">
    <citation type="submission" date="2015-05" db="EMBL/GenBank/DDBJ databases">
        <title>Distinctive expansion of gene families associated with plant cell wall degradation and secondary metabolism in the genomes of grapevine trunk pathogens.</title>
        <authorList>
            <person name="Lawrence D.P."/>
            <person name="Travadon R."/>
            <person name="Rolshausen P.E."/>
            <person name="Baumgartner K."/>
        </authorList>
    </citation>
    <scope>NUCLEOTIDE SEQUENCE [LARGE SCALE GENOMIC DNA]</scope>
    <source>
        <strain evidence="1">DA912</strain>
    </source>
</reference>
<comment type="caution">
    <text evidence="1">The sequence shown here is derived from an EMBL/GenBank/DDBJ whole genome shotgun (WGS) entry which is preliminary data.</text>
</comment>
<dbReference type="EMBL" id="LCUC01000210">
    <property type="protein sequence ID" value="KKY34261.1"/>
    <property type="molecule type" value="Genomic_DNA"/>
</dbReference>
<dbReference type="AlphaFoldDB" id="A0A0G2FJI0"/>
<dbReference type="GO" id="GO:0004497">
    <property type="term" value="F:monooxygenase activity"/>
    <property type="evidence" value="ECO:0007669"/>
    <property type="project" value="UniProtKB-KW"/>
</dbReference>
<sequence length="86" mass="9629">MLARSPTYIFPYEYVMDSHGIGAFDLMPLEAADRLLNTFPLALDGQFSHGLFARLTSLELDRYLALSKAGYLVLDSRNRPSTSNNT</sequence>
<reference evidence="1 2" key="2">
    <citation type="submission" date="2015-05" db="EMBL/GenBank/DDBJ databases">
        <authorList>
            <person name="Morales-Cruz A."/>
            <person name="Amrine K.C."/>
            <person name="Cantu D."/>
        </authorList>
    </citation>
    <scope>NUCLEOTIDE SEQUENCE [LARGE SCALE GENOMIC DNA]</scope>
    <source>
        <strain evidence="1">DA912</strain>
    </source>
</reference>
<gene>
    <name evidence="1" type="ORF">UCDDA912_g05750</name>
</gene>
<dbReference type="OrthoDB" id="74360at2759"/>
<proteinExistence type="predicted"/>
<protein>
    <submittedName>
        <fullName evidence="1">Putative flavin-containing monooxygenase</fullName>
    </submittedName>
</protein>
<name>A0A0G2FJI0_9PEZI</name>
<evidence type="ECO:0000313" key="2">
    <source>
        <dbReference type="Proteomes" id="UP000034680"/>
    </source>
</evidence>
<keyword evidence="2" id="KW-1185">Reference proteome</keyword>
<organism evidence="1 2">
    <name type="scientific">Diaporthe ampelina</name>
    <dbReference type="NCBI Taxonomy" id="1214573"/>
    <lineage>
        <taxon>Eukaryota</taxon>
        <taxon>Fungi</taxon>
        <taxon>Dikarya</taxon>
        <taxon>Ascomycota</taxon>
        <taxon>Pezizomycotina</taxon>
        <taxon>Sordariomycetes</taxon>
        <taxon>Sordariomycetidae</taxon>
        <taxon>Diaporthales</taxon>
        <taxon>Diaporthaceae</taxon>
        <taxon>Diaporthe</taxon>
    </lineage>
</organism>
<keyword evidence="1" id="KW-0503">Monooxygenase</keyword>
<accession>A0A0G2FJI0</accession>
<keyword evidence="1" id="KW-0560">Oxidoreductase</keyword>
<evidence type="ECO:0000313" key="1">
    <source>
        <dbReference type="EMBL" id="KKY34261.1"/>
    </source>
</evidence>